<proteinExistence type="predicted"/>
<evidence type="ECO:0000313" key="1">
    <source>
        <dbReference type="EMBL" id="KAF8470337.1"/>
    </source>
</evidence>
<sequence length="124" mass="14002">LEKRGVLQQRNRMGLNELLNPISEQELVDKVSKEEIFKSVQEMLEAEQMVDVNGGNVDGDAVEVKPTQKEALTAAFTLQRYIADINSLFAHKLEGILASFGQQTRLEDVCRMETTHITNYFACN</sequence>
<feature type="non-terminal residue" evidence="1">
    <location>
        <position position="1"/>
    </location>
</feature>
<accession>A0A9P5MQP5</accession>
<dbReference type="AlphaFoldDB" id="A0A9P5MQP5"/>
<reference evidence="1" key="1">
    <citation type="submission" date="2019-10" db="EMBL/GenBank/DDBJ databases">
        <authorList>
            <consortium name="DOE Joint Genome Institute"/>
            <person name="Kuo A."/>
            <person name="Miyauchi S."/>
            <person name="Kiss E."/>
            <person name="Drula E."/>
            <person name="Kohler A."/>
            <person name="Sanchez-Garcia M."/>
            <person name="Andreopoulos B."/>
            <person name="Barry K.W."/>
            <person name="Bonito G."/>
            <person name="Buee M."/>
            <person name="Carver A."/>
            <person name="Chen C."/>
            <person name="Cichocki N."/>
            <person name="Clum A."/>
            <person name="Culley D."/>
            <person name="Crous P.W."/>
            <person name="Fauchery L."/>
            <person name="Girlanda M."/>
            <person name="Hayes R."/>
            <person name="Keri Z."/>
            <person name="LaButti K."/>
            <person name="Lipzen A."/>
            <person name="Lombard V."/>
            <person name="Magnuson J."/>
            <person name="Maillard F."/>
            <person name="Morin E."/>
            <person name="Murat C."/>
            <person name="Nolan M."/>
            <person name="Ohm R."/>
            <person name="Pangilinan J."/>
            <person name="Pereira M."/>
            <person name="Perotto S."/>
            <person name="Peter M."/>
            <person name="Riley R."/>
            <person name="Sitrit Y."/>
            <person name="Stielow B."/>
            <person name="Szollosi G."/>
            <person name="Zifcakova L."/>
            <person name="Stursova M."/>
            <person name="Spatafora J.W."/>
            <person name="Tedersoo L."/>
            <person name="Vaario L.-M."/>
            <person name="Yamada A."/>
            <person name="Yan M."/>
            <person name="Wang P."/>
            <person name="Xu J."/>
            <person name="Bruns T."/>
            <person name="Baldrian P."/>
            <person name="Vilgalys R."/>
            <person name="Henrissat B."/>
            <person name="Grigoriev I.V."/>
            <person name="Hibbett D."/>
            <person name="Nagy L.G."/>
            <person name="Martin F.M."/>
        </authorList>
    </citation>
    <scope>NUCLEOTIDE SEQUENCE</scope>
    <source>
        <strain evidence="1">Prilba</strain>
    </source>
</reference>
<comment type="caution">
    <text evidence="1">The sequence shown here is derived from an EMBL/GenBank/DDBJ whole genome shotgun (WGS) entry which is preliminary data.</text>
</comment>
<protein>
    <submittedName>
        <fullName evidence="1">Uncharacterized protein</fullName>
    </submittedName>
</protein>
<reference evidence="1" key="2">
    <citation type="journal article" date="2020" name="Nat. Commun.">
        <title>Large-scale genome sequencing of mycorrhizal fungi provides insights into the early evolution of symbiotic traits.</title>
        <authorList>
            <person name="Miyauchi S."/>
            <person name="Kiss E."/>
            <person name="Kuo A."/>
            <person name="Drula E."/>
            <person name="Kohler A."/>
            <person name="Sanchez-Garcia M."/>
            <person name="Morin E."/>
            <person name="Andreopoulos B."/>
            <person name="Barry K.W."/>
            <person name="Bonito G."/>
            <person name="Buee M."/>
            <person name="Carver A."/>
            <person name="Chen C."/>
            <person name="Cichocki N."/>
            <person name="Clum A."/>
            <person name="Culley D."/>
            <person name="Crous P.W."/>
            <person name="Fauchery L."/>
            <person name="Girlanda M."/>
            <person name="Hayes R.D."/>
            <person name="Keri Z."/>
            <person name="LaButti K."/>
            <person name="Lipzen A."/>
            <person name="Lombard V."/>
            <person name="Magnuson J."/>
            <person name="Maillard F."/>
            <person name="Murat C."/>
            <person name="Nolan M."/>
            <person name="Ohm R.A."/>
            <person name="Pangilinan J."/>
            <person name="Pereira M.F."/>
            <person name="Perotto S."/>
            <person name="Peter M."/>
            <person name="Pfister S."/>
            <person name="Riley R."/>
            <person name="Sitrit Y."/>
            <person name="Stielow J.B."/>
            <person name="Szollosi G."/>
            <person name="Zifcakova L."/>
            <person name="Stursova M."/>
            <person name="Spatafora J.W."/>
            <person name="Tedersoo L."/>
            <person name="Vaario L.M."/>
            <person name="Yamada A."/>
            <person name="Yan M."/>
            <person name="Wang P."/>
            <person name="Xu J."/>
            <person name="Bruns T."/>
            <person name="Baldrian P."/>
            <person name="Vilgalys R."/>
            <person name="Dunand C."/>
            <person name="Henrissat B."/>
            <person name="Grigoriev I.V."/>
            <person name="Hibbett D."/>
            <person name="Nagy L.G."/>
            <person name="Martin F.M."/>
        </authorList>
    </citation>
    <scope>NUCLEOTIDE SEQUENCE</scope>
    <source>
        <strain evidence="1">Prilba</strain>
    </source>
</reference>
<name>A0A9P5MQP5_9AGAM</name>
<dbReference type="EMBL" id="WHVB01000026">
    <property type="protein sequence ID" value="KAF8470337.1"/>
    <property type="molecule type" value="Genomic_DNA"/>
</dbReference>
<evidence type="ECO:0000313" key="2">
    <source>
        <dbReference type="Proteomes" id="UP000759537"/>
    </source>
</evidence>
<dbReference type="Proteomes" id="UP000759537">
    <property type="component" value="Unassembled WGS sequence"/>
</dbReference>
<dbReference type="OrthoDB" id="162969at2759"/>
<organism evidence="1 2">
    <name type="scientific">Russula ochroleuca</name>
    <dbReference type="NCBI Taxonomy" id="152965"/>
    <lineage>
        <taxon>Eukaryota</taxon>
        <taxon>Fungi</taxon>
        <taxon>Dikarya</taxon>
        <taxon>Basidiomycota</taxon>
        <taxon>Agaricomycotina</taxon>
        <taxon>Agaricomycetes</taxon>
        <taxon>Russulales</taxon>
        <taxon>Russulaceae</taxon>
        <taxon>Russula</taxon>
    </lineage>
</organism>
<gene>
    <name evidence="1" type="ORF">DFH94DRAFT_637831</name>
</gene>
<keyword evidence="2" id="KW-1185">Reference proteome</keyword>